<accession>A0ABP0VQZ4</accession>
<reference evidence="1 2" key="1">
    <citation type="submission" date="2024-02" db="EMBL/GenBank/DDBJ databases">
        <authorList>
            <consortium name="ELIXIR-Norway"/>
            <consortium name="Elixir Norway"/>
        </authorList>
    </citation>
    <scope>NUCLEOTIDE SEQUENCE [LARGE SCALE GENOMIC DNA]</scope>
</reference>
<dbReference type="Proteomes" id="UP001497444">
    <property type="component" value="Chromosome 1"/>
</dbReference>
<protein>
    <submittedName>
        <fullName evidence="1">Uncharacterized protein</fullName>
    </submittedName>
</protein>
<evidence type="ECO:0000313" key="2">
    <source>
        <dbReference type="Proteomes" id="UP001497444"/>
    </source>
</evidence>
<evidence type="ECO:0000313" key="1">
    <source>
        <dbReference type="EMBL" id="CAK9256286.1"/>
    </source>
</evidence>
<proteinExistence type="predicted"/>
<organism evidence="1 2">
    <name type="scientific">Sphagnum jensenii</name>
    <dbReference type="NCBI Taxonomy" id="128206"/>
    <lineage>
        <taxon>Eukaryota</taxon>
        <taxon>Viridiplantae</taxon>
        <taxon>Streptophyta</taxon>
        <taxon>Embryophyta</taxon>
        <taxon>Bryophyta</taxon>
        <taxon>Sphagnophytina</taxon>
        <taxon>Sphagnopsida</taxon>
        <taxon>Sphagnales</taxon>
        <taxon>Sphagnaceae</taxon>
        <taxon>Sphagnum</taxon>
    </lineage>
</organism>
<sequence>MCYLSCTAPFIYLNIVPAVGISAVQKQQEKLQNGVQLPGCDIAQNSDLGGAEIGTCGIKAIITQRKPQGLGGLLGDPPKDFVQTDASAVWHKTSWYELTNGREMINLIMSHSIHFNNHL</sequence>
<name>A0ABP0VQZ4_9BRYO</name>
<dbReference type="EMBL" id="OZ020096">
    <property type="protein sequence ID" value="CAK9256286.1"/>
    <property type="molecule type" value="Genomic_DNA"/>
</dbReference>
<gene>
    <name evidence="1" type="ORF">CSSPJE1EN1_LOCUS1764</name>
</gene>
<keyword evidence="2" id="KW-1185">Reference proteome</keyword>